<reference evidence="2 3" key="1">
    <citation type="submission" date="2020-08" db="EMBL/GenBank/DDBJ databases">
        <title>Novel species isolated from subtropical streams in China.</title>
        <authorList>
            <person name="Lu H."/>
        </authorList>
    </citation>
    <scope>NUCLEOTIDE SEQUENCE [LARGE SCALE GENOMIC DNA]</scope>
    <source>
        <strain evidence="2 3">CY18W</strain>
    </source>
</reference>
<feature type="transmembrane region" description="Helical" evidence="1">
    <location>
        <begin position="78"/>
        <end position="96"/>
    </location>
</feature>
<protein>
    <recommendedName>
        <fullName evidence="4">SMODS-associating 2TM beta-strand rich effector domain-containing protein</fullName>
    </recommendedName>
</protein>
<keyword evidence="1" id="KW-0812">Transmembrane</keyword>
<evidence type="ECO:0000256" key="1">
    <source>
        <dbReference type="SAM" id="Phobius"/>
    </source>
</evidence>
<keyword evidence="1" id="KW-0472">Membrane</keyword>
<feature type="transmembrane region" description="Helical" evidence="1">
    <location>
        <begin position="235"/>
        <end position="253"/>
    </location>
</feature>
<dbReference type="Proteomes" id="UP000650424">
    <property type="component" value="Unassembled WGS sequence"/>
</dbReference>
<evidence type="ECO:0000313" key="3">
    <source>
        <dbReference type="Proteomes" id="UP000650424"/>
    </source>
</evidence>
<organism evidence="2 3">
    <name type="scientific">Undibacterium hunanense</name>
    <dbReference type="NCBI Taxonomy" id="2762292"/>
    <lineage>
        <taxon>Bacteria</taxon>
        <taxon>Pseudomonadati</taxon>
        <taxon>Pseudomonadota</taxon>
        <taxon>Betaproteobacteria</taxon>
        <taxon>Burkholderiales</taxon>
        <taxon>Oxalobacteraceae</taxon>
        <taxon>Undibacterium</taxon>
    </lineage>
</organism>
<evidence type="ECO:0000313" key="2">
    <source>
        <dbReference type="EMBL" id="MBC3917587.1"/>
    </source>
</evidence>
<proteinExistence type="predicted"/>
<sequence>MRVFYQFDFDTLSRSVKKQLLKSVFNPDYLVYADTTSNRIWFGLNALLILFCSILLWLVAFSEALDAYSALWEGQRAIIWYALLLTGVLYGAHAIWQRNQLNKKFHFLPGCYLFPLAIVDARSWKISVYDLAQLRKLEVTHNEVNGKYKKTLFKFNFYNGSAKTLAIKDRHKAELVLNNFNLSQGVARTAFQNRDTLTLNGFDPFLEVRKAKWAGALNNTRTGAERKLLDAIVDLKLPLALIAIALAVLLWYGKNVA</sequence>
<dbReference type="RefSeq" id="WP_186946843.1">
    <property type="nucleotide sequence ID" value="NZ_JACOGF010000004.1"/>
</dbReference>
<gene>
    <name evidence="2" type="ORF">H8L32_08900</name>
</gene>
<evidence type="ECO:0008006" key="4">
    <source>
        <dbReference type="Google" id="ProtNLM"/>
    </source>
</evidence>
<feature type="transmembrane region" description="Helical" evidence="1">
    <location>
        <begin position="40"/>
        <end position="58"/>
    </location>
</feature>
<keyword evidence="3" id="KW-1185">Reference proteome</keyword>
<name>A0ABR6ZNW5_9BURK</name>
<accession>A0ABR6ZNW5</accession>
<comment type="caution">
    <text evidence="2">The sequence shown here is derived from an EMBL/GenBank/DDBJ whole genome shotgun (WGS) entry which is preliminary data.</text>
</comment>
<keyword evidence="1" id="KW-1133">Transmembrane helix</keyword>
<dbReference type="EMBL" id="JACOGF010000004">
    <property type="protein sequence ID" value="MBC3917587.1"/>
    <property type="molecule type" value="Genomic_DNA"/>
</dbReference>